<dbReference type="Gene3D" id="3.40.1690.10">
    <property type="entry name" value="secretion proteins EscU"/>
    <property type="match status" value="1"/>
</dbReference>
<dbReference type="Proteomes" id="UP000007721">
    <property type="component" value="Chromosome"/>
</dbReference>
<dbReference type="OrthoDB" id="9807950at2"/>
<evidence type="ECO:0000313" key="3">
    <source>
        <dbReference type="Proteomes" id="UP000007721"/>
    </source>
</evidence>
<name>B9M1P1_GEODF</name>
<organism evidence="2 3">
    <name type="scientific">Geotalea daltonii (strain DSM 22248 / JCM 15807 / FRC-32)</name>
    <name type="common">Geobacter daltonii</name>
    <dbReference type="NCBI Taxonomy" id="316067"/>
    <lineage>
        <taxon>Bacteria</taxon>
        <taxon>Pseudomonadati</taxon>
        <taxon>Thermodesulfobacteriota</taxon>
        <taxon>Desulfuromonadia</taxon>
        <taxon>Geobacterales</taxon>
        <taxon>Geobacteraceae</taxon>
        <taxon>Geotalea</taxon>
    </lineage>
</organism>
<dbReference type="InterPro" id="IPR029025">
    <property type="entry name" value="T3SS_substrate_exporter_C"/>
</dbReference>
<sequence length="106" mass="11529">MKKAENDLKKAVALAYNPAGDYAPRVVAKGCGVTAEAIIALARENGVYVHESPDLVNLLLKVDQDRYIPPELYRAVAELLAWLYQLEQTSATPSGNAGREENKSGE</sequence>
<comment type="similarity">
    <text evidence="1">Belongs to the type III secretion exporter family.</text>
</comment>
<evidence type="ECO:0000256" key="1">
    <source>
        <dbReference type="ARBA" id="ARBA00010690"/>
    </source>
</evidence>
<dbReference type="PANTHER" id="PTHR30531:SF12">
    <property type="entry name" value="FLAGELLAR BIOSYNTHETIC PROTEIN FLHB"/>
    <property type="match status" value="1"/>
</dbReference>
<keyword evidence="3" id="KW-1185">Reference proteome</keyword>
<dbReference type="GO" id="GO:0005886">
    <property type="term" value="C:plasma membrane"/>
    <property type="evidence" value="ECO:0007669"/>
    <property type="project" value="TreeGrafter"/>
</dbReference>
<dbReference type="RefSeq" id="WP_012647851.1">
    <property type="nucleotide sequence ID" value="NC_011979.1"/>
</dbReference>
<proteinExistence type="inferred from homology"/>
<dbReference type="Pfam" id="PF01312">
    <property type="entry name" value="Bac_export_2"/>
    <property type="match status" value="1"/>
</dbReference>
<dbReference type="PANTHER" id="PTHR30531">
    <property type="entry name" value="FLAGELLAR BIOSYNTHETIC PROTEIN FLHB"/>
    <property type="match status" value="1"/>
</dbReference>
<gene>
    <name evidence="2" type="ordered locus">Geob_2774</name>
</gene>
<dbReference type="KEGG" id="geo:Geob_2774"/>
<dbReference type="STRING" id="316067.Geob_2774"/>
<dbReference type="EMBL" id="CP001390">
    <property type="protein sequence ID" value="ACM21123.1"/>
    <property type="molecule type" value="Genomic_DNA"/>
</dbReference>
<accession>B9M1P1</accession>
<evidence type="ECO:0000313" key="2">
    <source>
        <dbReference type="EMBL" id="ACM21123.1"/>
    </source>
</evidence>
<reference evidence="2 3" key="1">
    <citation type="submission" date="2009-01" db="EMBL/GenBank/DDBJ databases">
        <title>Complete sequence of Geobacter sp. FRC-32.</title>
        <authorList>
            <consortium name="US DOE Joint Genome Institute"/>
            <person name="Lucas S."/>
            <person name="Copeland A."/>
            <person name="Lapidus A."/>
            <person name="Glavina del Rio T."/>
            <person name="Dalin E."/>
            <person name="Tice H."/>
            <person name="Bruce D."/>
            <person name="Goodwin L."/>
            <person name="Pitluck S."/>
            <person name="Saunders E."/>
            <person name="Brettin T."/>
            <person name="Detter J.C."/>
            <person name="Han C."/>
            <person name="Larimer F."/>
            <person name="Land M."/>
            <person name="Hauser L."/>
            <person name="Kyrpides N."/>
            <person name="Ovchinnikova G."/>
            <person name="Kostka J."/>
            <person name="Richardson P."/>
        </authorList>
    </citation>
    <scope>NUCLEOTIDE SEQUENCE [LARGE SCALE GENOMIC DNA]</scope>
    <source>
        <strain evidence="3">DSM 22248 / JCM 15807 / FRC-32</strain>
    </source>
</reference>
<protein>
    <submittedName>
        <fullName evidence="2">FlhB domain protein</fullName>
    </submittedName>
</protein>
<dbReference type="AlphaFoldDB" id="B9M1P1"/>
<dbReference type="HOGENOM" id="CLU_041013_4_1_7"/>
<dbReference type="SUPFAM" id="SSF160544">
    <property type="entry name" value="EscU C-terminal domain-like"/>
    <property type="match status" value="1"/>
</dbReference>
<dbReference type="eggNOG" id="COG2257">
    <property type="taxonomic scope" value="Bacteria"/>
</dbReference>
<dbReference type="GO" id="GO:0009306">
    <property type="term" value="P:protein secretion"/>
    <property type="evidence" value="ECO:0007669"/>
    <property type="project" value="InterPro"/>
</dbReference>
<dbReference type="InterPro" id="IPR006135">
    <property type="entry name" value="T3SS_substrate_exporter"/>
</dbReference>